<dbReference type="Proteomes" id="UP000030108">
    <property type="component" value="Unassembled WGS sequence"/>
</dbReference>
<accession>X8J4K1</accession>
<protein>
    <submittedName>
        <fullName evidence="1">Uncharacterized protein</fullName>
    </submittedName>
</protein>
<sequence length="85" mass="9688">MVNLTQFGIHYPTPPSSWWSGGYGRHRSYTVSTSTPMTGSISCLSSCKWGFSDCWRQLLEGMISQHTFFIPPGCLEYWTLSLWTT</sequence>
<evidence type="ECO:0000313" key="1">
    <source>
        <dbReference type="EMBL" id="EUC57248.1"/>
    </source>
</evidence>
<organism evidence="1 2">
    <name type="scientific">Rhizoctonia solani AG-3 Rhs1AP</name>
    <dbReference type="NCBI Taxonomy" id="1086054"/>
    <lineage>
        <taxon>Eukaryota</taxon>
        <taxon>Fungi</taxon>
        <taxon>Dikarya</taxon>
        <taxon>Basidiomycota</taxon>
        <taxon>Agaricomycotina</taxon>
        <taxon>Agaricomycetes</taxon>
        <taxon>Cantharellales</taxon>
        <taxon>Ceratobasidiaceae</taxon>
        <taxon>Rhizoctonia</taxon>
    </lineage>
</organism>
<name>X8J4K1_9AGAM</name>
<proteinExistence type="predicted"/>
<comment type="caution">
    <text evidence="1">The sequence shown here is derived from an EMBL/GenBank/DDBJ whole genome shotgun (WGS) entry which is preliminary data.</text>
</comment>
<reference evidence="2" key="1">
    <citation type="journal article" date="2014" name="Genome Announc.">
        <title>Draft genome sequence of the plant-pathogenic soil fungus Rhizoctonia solani anastomosis group 3 strain Rhs1AP.</title>
        <authorList>
            <person name="Cubeta M.A."/>
            <person name="Thomas E."/>
            <person name="Dean R.A."/>
            <person name="Jabaji S."/>
            <person name="Neate S.M."/>
            <person name="Tavantzis S."/>
            <person name="Toda T."/>
            <person name="Vilgalys R."/>
            <person name="Bharathan N."/>
            <person name="Fedorova-Abrams N."/>
            <person name="Pakala S.B."/>
            <person name="Pakala S.M."/>
            <person name="Zafar N."/>
            <person name="Joardar V."/>
            <person name="Losada L."/>
            <person name="Nierman W.C."/>
        </authorList>
    </citation>
    <scope>NUCLEOTIDE SEQUENCE [LARGE SCALE GENOMIC DNA]</scope>
    <source>
        <strain evidence="2">AG-3</strain>
    </source>
</reference>
<dbReference type="EMBL" id="JATN01000322">
    <property type="protein sequence ID" value="EUC57248.1"/>
    <property type="molecule type" value="Genomic_DNA"/>
</dbReference>
<dbReference type="AlphaFoldDB" id="X8J4K1"/>
<gene>
    <name evidence="1" type="ORF">RSOL_214240</name>
</gene>
<evidence type="ECO:0000313" key="2">
    <source>
        <dbReference type="Proteomes" id="UP000030108"/>
    </source>
</evidence>